<proteinExistence type="predicted"/>
<feature type="compositionally biased region" description="Basic residues" evidence="1">
    <location>
        <begin position="269"/>
        <end position="278"/>
    </location>
</feature>
<accession>A0A8J2N9G3</accession>
<evidence type="ECO:0000256" key="1">
    <source>
        <dbReference type="SAM" id="MobiDB-lite"/>
    </source>
</evidence>
<feature type="compositionally biased region" description="Basic and acidic residues" evidence="1">
    <location>
        <begin position="233"/>
        <end position="249"/>
    </location>
</feature>
<organism evidence="2 3">
    <name type="scientific">Alternaria atra</name>
    <dbReference type="NCBI Taxonomy" id="119953"/>
    <lineage>
        <taxon>Eukaryota</taxon>
        <taxon>Fungi</taxon>
        <taxon>Dikarya</taxon>
        <taxon>Ascomycota</taxon>
        <taxon>Pezizomycotina</taxon>
        <taxon>Dothideomycetes</taxon>
        <taxon>Pleosporomycetidae</taxon>
        <taxon>Pleosporales</taxon>
        <taxon>Pleosporineae</taxon>
        <taxon>Pleosporaceae</taxon>
        <taxon>Alternaria</taxon>
        <taxon>Alternaria sect. Ulocladioides</taxon>
    </lineage>
</organism>
<sequence>MQPLHIKNITPDAFSDVLSRYPAMVPEKLRDLDAQRYDTIPAAVAAMEGEKHLTKDQVEKLVEWKLKHGTFRPALLSLVQSNTPEVIEDTTKKACAVLWKSKKSHPDAIPALKILVGLKGVGPATASLLLSVLQPAEIPFFSDELFRWCVWDEEVGGAKEGKGWQRKIRYNLKEYDMLLERVKKLGPRLRQELGQKDTTASAMDIERVAWVLGKEGVDVGVQDDEGVDEGTQVDEKKEKHEDEKEKKEEWEQDVPATKENDGDEEKVKKLAAKKGVKRKASEAKQPTEGTRRSMRTRK</sequence>
<gene>
    <name evidence="2" type="ORF">ALTATR162_LOCUS10141</name>
</gene>
<dbReference type="PANTHER" id="PTHR21521:SF0">
    <property type="entry name" value="AMUN, ISOFORM A"/>
    <property type="match status" value="1"/>
</dbReference>
<name>A0A8J2N9G3_9PLEO</name>
<comment type="caution">
    <text evidence="2">The sequence shown here is derived from an EMBL/GenBank/DDBJ whole genome shotgun (WGS) entry which is preliminary data.</text>
</comment>
<dbReference type="PANTHER" id="PTHR21521">
    <property type="entry name" value="AMUN, ISOFORM A"/>
    <property type="match status" value="1"/>
</dbReference>
<dbReference type="GeneID" id="67010270"/>
<keyword evidence="3" id="KW-1185">Reference proteome</keyword>
<evidence type="ECO:0000313" key="2">
    <source>
        <dbReference type="EMBL" id="CAG5182398.1"/>
    </source>
</evidence>
<reference evidence="2" key="1">
    <citation type="submission" date="2021-05" db="EMBL/GenBank/DDBJ databases">
        <authorList>
            <person name="Stam R."/>
        </authorList>
    </citation>
    <scope>NUCLEOTIDE SEQUENCE</scope>
    <source>
        <strain evidence="2">CS162</strain>
    </source>
</reference>
<dbReference type="OrthoDB" id="8249012at2759"/>
<dbReference type="RefSeq" id="XP_043173712.1">
    <property type="nucleotide sequence ID" value="XM_043317777.1"/>
</dbReference>
<feature type="region of interest" description="Disordered" evidence="1">
    <location>
        <begin position="221"/>
        <end position="298"/>
    </location>
</feature>
<dbReference type="AlphaFoldDB" id="A0A8J2N9G3"/>
<feature type="compositionally biased region" description="Basic and acidic residues" evidence="1">
    <location>
        <begin position="256"/>
        <end position="268"/>
    </location>
</feature>
<protein>
    <submittedName>
        <fullName evidence="2">Uncharacterized protein</fullName>
    </submittedName>
</protein>
<dbReference type="EMBL" id="CAJRGZ010000027">
    <property type="protein sequence ID" value="CAG5182398.1"/>
    <property type="molecule type" value="Genomic_DNA"/>
</dbReference>
<feature type="compositionally biased region" description="Acidic residues" evidence="1">
    <location>
        <begin position="221"/>
        <end position="232"/>
    </location>
</feature>
<dbReference type="Proteomes" id="UP000676310">
    <property type="component" value="Unassembled WGS sequence"/>
</dbReference>
<evidence type="ECO:0000313" key="3">
    <source>
        <dbReference type="Proteomes" id="UP000676310"/>
    </source>
</evidence>